<gene>
    <name evidence="2" type="primary">LOC109714942</name>
</gene>
<reference evidence="2" key="2">
    <citation type="submission" date="2025-08" db="UniProtKB">
        <authorList>
            <consortium name="RefSeq"/>
        </authorList>
    </citation>
    <scope>IDENTIFICATION</scope>
    <source>
        <tissue evidence="2">Leaf</tissue>
    </source>
</reference>
<dbReference type="Proteomes" id="UP000515123">
    <property type="component" value="Linkage group 1"/>
</dbReference>
<organism evidence="1 2">
    <name type="scientific">Ananas comosus</name>
    <name type="common">Pineapple</name>
    <name type="synonym">Ananas ananas</name>
    <dbReference type="NCBI Taxonomy" id="4615"/>
    <lineage>
        <taxon>Eukaryota</taxon>
        <taxon>Viridiplantae</taxon>
        <taxon>Streptophyta</taxon>
        <taxon>Embryophyta</taxon>
        <taxon>Tracheophyta</taxon>
        <taxon>Spermatophyta</taxon>
        <taxon>Magnoliopsida</taxon>
        <taxon>Liliopsida</taxon>
        <taxon>Poales</taxon>
        <taxon>Bromeliaceae</taxon>
        <taxon>Bromelioideae</taxon>
        <taxon>Ananas</taxon>
    </lineage>
</organism>
<accession>A0A6P5FQE4</accession>
<evidence type="ECO:0000313" key="2">
    <source>
        <dbReference type="RefSeq" id="XP_020095290.1"/>
    </source>
</evidence>
<dbReference type="PANTHER" id="PTHR34133">
    <property type="entry name" value="OS07G0633000 PROTEIN"/>
    <property type="match status" value="1"/>
</dbReference>
<dbReference type="PANTHER" id="PTHR34133:SF8">
    <property type="entry name" value="OS07G0633000 PROTEIN"/>
    <property type="match status" value="1"/>
</dbReference>
<dbReference type="RefSeq" id="XP_020095290.1">
    <property type="nucleotide sequence ID" value="XM_020239701.1"/>
</dbReference>
<dbReference type="OrthoDB" id="496281at2759"/>
<dbReference type="InterPro" id="IPR018971">
    <property type="entry name" value="DUF1997"/>
</dbReference>
<dbReference type="Pfam" id="PF09366">
    <property type="entry name" value="DUF1997"/>
    <property type="match status" value="1"/>
</dbReference>
<dbReference type="AlphaFoldDB" id="A0A6P5FQE4"/>
<name>A0A6P5FQE4_ANACO</name>
<reference evidence="1" key="1">
    <citation type="journal article" date="2015" name="Nat. Genet.">
        <title>The pineapple genome and the evolution of CAM photosynthesis.</title>
        <authorList>
            <person name="Ming R."/>
            <person name="VanBuren R."/>
            <person name="Wai C.M."/>
            <person name="Tang H."/>
            <person name="Schatz M.C."/>
            <person name="Bowers J.E."/>
            <person name="Lyons E."/>
            <person name="Wang M.L."/>
            <person name="Chen J."/>
            <person name="Biggers E."/>
            <person name="Zhang J."/>
            <person name="Huang L."/>
            <person name="Zhang L."/>
            <person name="Miao W."/>
            <person name="Zhang J."/>
            <person name="Ye Z."/>
            <person name="Miao C."/>
            <person name="Lin Z."/>
            <person name="Wang H."/>
            <person name="Zhou H."/>
            <person name="Yim W.C."/>
            <person name="Priest H.D."/>
            <person name="Zheng C."/>
            <person name="Woodhouse M."/>
            <person name="Edger P.P."/>
            <person name="Guyot R."/>
            <person name="Guo H.B."/>
            <person name="Guo H."/>
            <person name="Zheng G."/>
            <person name="Singh R."/>
            <person name="Sharma A."/>
            <person name="Min X."/>
            <person name="Zheng Y."/>
            <person name="Lee H."/>
            <person name="Gurtowski J."/>
            <person name="Sedlazeck F.J."/>
            <person name="Harkess A."/>
            <person name="McKain M.R."/>
            <person name="Liao Z."/>
            <person name="Fang J."/>
            <person name="Liu J."/>
            <person name="Zhang X."/>
            <person name="Zhang Q."/>
            <person name="Hu W."/>
            <person name="Qin Y."/>
            <person name="Wang K."/>
            <person name="Chen L.Y."/>
            <person name="Shirley N."/>
            <person name="Lin Y.R."/>
            <person name="Liu L.Y."/>
            <person name="Hernandez A.G."/>
            <person name="Wright C.L."/>
            <person name="Bulone V."/>
            <person name="Tuskan G.A."/>
            <person name="Heath K."/>
            <person name="Zee F."/>
            <person name="Moore P.H."/>
            <person name="Sunkar R."/>
            <person name="Leebens-Mack J.H."/>
            <person name="Mockler T."/>
            <person name="Bennetzen J.L."/>
            <person name="Freeling M."/>
            <person name="Sankoff D."/>
            <person name="Paterson A.H."/>
            <person name="Zhu X."/>
            <person name="Yang X."/>
            <person name="Smith J.A."/>
            <person name="Cushman J.C."/>
            <person name="Paull R.E."/>
            <person name="Yu Q."/>
        </authorList>
    </citation>
    <scope>NUCLEOTIDE SEQUENCE [LARGE SCALE GENOMIC DNA]</scope>
    <source>
        <strain evidence="1">cv. F153</strain>
    </source>
</reference>
<keyword evidence="1" id="KW-1185">Reference proteome</keyword>
<proteinExistence type="predicted"/>
<evidence type="ECO:0000313" key="1">
    <source>
        <dbReference type="Proteomes" id="UP000515123"/>
    </source>
</evidence>
<dbReference type="Gramene" id="Aco009624.1.mrna1">
    <property type="protein sequence ID" value="Aco009624.1.mrna1"/>
    <property type="gene ID" value="Aco009624.1.path1"/>
</dbReference>
<protein>
    <submittedName>
        <fullName evidence="2">Uncharacterized protein LOC109714942</fullName>
    </submittedName>
</protein>
<dbReference type="GeneID" id="109714942"/>
<sequence>MAGVAATAAYCQYWNGSPFMLGGRSAPRANAVITMQSTEKRKEAAIRRNPHIPKLTAAAAAAAEDKRLMSEKNSPSPKGTITVSSNIYTLLPLRESPGVSFDEYLSDRPRIFKAMFAHQHKTKRLSDEEWRIHMLPLQLLFMTANPVVVMRLRSKSEGKVNPPGVPQDATSFVELQATKWELEGLDSNKVPSYFALNIEGVLYANKGSHRARRLRGSLEMSISVVLPTMLPFFSENAWRSVIESVLKSLAEKMKHDVDTGLIADFKEFRREKLRR</sequence>